<dbReference type="STRING" id="388408.LAX5112_04945"/>
<evidence type="ECO:0008006" key="4">
    <source>
        <dbReference type="Google" id="ProtNLM"/>
    </source>
</evidence>
<dbReference type="Proteomes" id="UP000053235">
    <property type="component" value="Unassembled WGS sequence"/>
</dbReference>
<name>A0A0M7ASV8_9HYPH</name>
<keyword evidence="3" id="KW-1185">Reference proteome</keyword>
<gene>
    <name evidence="2" type="ORF">LAX5112_04945</name>
</gene>
<reference evidence="3" key="1">
    <citation type="submission" date="2015-07" db="EMBL/GenBank/DDBJ databases">
        <authorList>
            <person name="Rodrigo-Torres Lidia"/>
            <person name="Arahal R.David."/>
        </authorList>
    </citation>
    <scope>NUCLEOTIDE SEQUENCE [LARGE SCALE GENOMIC DNA]</scope>
    <source>
        <strain evidence="3">CECT 5112</strain>
    </source>
</reference>
<evidence type="ECO:0000313" key="2">
    <source>
        <dbReference type="EMBL" id="CTQ77542.1"/>
    </source>
</evidence>
<dbReference type="OrthoDB" id="6555107at2"/>
<dbReference type="RefSeq" id="WP_055674086.1">
    <property type="nucleotide sequence ID" value="NZ_CXWD01000036.1"/>
</dbReference>
<dbReference type="AlphaFoldDB" id="A0A0M7ASV8"/>
<evidence type="ECO:0000256" key="1">
    <source>
        <dbReference type="SAM" id="SignalP"/>
    </source>
</evidence>
<dbReference type="EMBL" id="CXWD01000036">
    <property type="protein sequence ID" value="CTQ77542.1"/>
    <property type="molecule type" value="Genomic_DNA"/>
</dbReference>
<organism evidence="2 3">
    <name type="scientific">Roseibium alexandrii</name>
    <dbReference type="NCBI Taxonomy" id="388408"/>
    <lineage>
        <taxon>Bacteria</taxon>
        <taxon>Pseudomonadati</taxon>
        <taxon>Pseudomonadota</taxon>
        <taxon>Alphaproteobacteria</taxon>
        <taxon>Hyphomicrobiales</taxon>
        <taxon>Stappiaceae</taxon>
        <taxon>Roseibium</taxon>
    </lineage>
</organism>
<sequence length="277" mass="30091">MTFHKMKSKTAKLCIGTLVSCVLPATVLAADLPQAPAPETVAVNERVNKTWEFVLAPYFVGANITGTSQVGRLPSTDIDIGSSDILSNLRFGFMGRAEALYQQKFGAMLDVAYMNLANSNDALLPGGRIRVSGDQLIVEGFLFYRAYNTSKSSIDLYAGGRYWDINLNLNRTGTVAGNFDISRGANWIDPVIGVRGMHQINDKWSVNGRGDIGGFGAASDFTWNVQAGIGYHFNQIWSTHLQYKALGVDYSNGKSGIDSFAYDTVTHGPLLGVVARF</sequence>
<protein>
    <recommendedName>
        <fullName evidence="4">Outer membrane protein beta-barrel domain-containing protein</fullName>
    </recommendedName>
</protein>
<feature type="signal peptide" evidence="1">
    <location>
        <begin position="1"/>
        <end position="29"/>
    </location>
</feature>
<accession>A0A0M7ASV8</accession>
<feature type="chain" id="PRO_5005809588" description="Outer membrane protein beta-barrel domain-containing protein" evidence="1">
    <location>
        <begin position="30"/>
        <end position="277"/>
    </location>
</feature>
<keyword evidence="1" id="KW-0732">Signal</keyword>
<evidence type="ECO:0000313" key="3">
    <source>
        <dbReference type="Proteomes" id="UP000053235"/>
    </source>
</evidence>
<proteinExistence type="predicted"/>